<dbReference type="InterPro" id="IPR029063">
    <property type="entry name" value="SAM-dependent_MTases_sf"/>
</dbReference>
<comment type="caution">
    <text evidence="3">The sequence shown here is derived from an EMBL/GenBank/DDBJ whole genome shotgun (WGS) entry which is preliminary data.</text>
</comment>
<dbReference type="PATRIC" id="fig|121290.4.peg.185"/>
<evidence type="ECO:0000259" key="2">
    <source>
        <dbReference type="Pfam" id="PF13649"/>
    </source>
</evidence>
<keyword evidence="1 3" id="KW-0808">Transferase</keyword>
<evidence type="ECO:0000256" key="1">
    <source>
        <dbReference type="ARBA" id="ARBA00022679"/>
    </source>
</evidence>
<protein>
    <submittedName>
        <fullName evidence="3">SAM-dependent methyltransferase</fullName>
    </submittedName>
</protein>
<dbReference type="Gene3D" id="3.40.50.150">
    <property type="entry name" value="Vaccinia Virus protein VP39"/>
    <property type="match status" value="1"/>
</dbReference>
<name>A0A109BC46_HYPSL</name>
<organism evidence="3 4">
    <name type="scientific">Hyphomicrobium sulfonivorans</name>
    <dbReference type="NCBI Taxonomy" id="121290"/>
    <lineage>
        <taxon>Bacteria</taxon>
        <taxon>Pseudomonadati</taxon>
        <taxon>Pseudomonadota</taxon>
        <taxon>Alphaproteobacteria</taxon>
        <taxon>Hyphomicrobiales</taxon>
        <taxon>Hyphomicrobiaceae</taxon>
        <taxon>Hyphomicrobium</taxon>
    </lineage>
</organism>
<proteinExistence type="predicted"/>
<reference evidence="3 4" key="1">
    <citation type="submission" date="2015-10" db="EMBL/GenBank/DDBJ databases">
        <title>Transcriptomic analysis of a linuron degrading triple-species bacterial consortium.</title>
        <authorList>
            <person name="Albers P."/>
        </authorList>
    </citation>
    <scope>NUCLEOTIDE SEQUENCE [LARGE SCALE GENOMIC DNA]</scope>
    <source>
        <strain evidence="3 4">WDL6</strain>
    </source>
</reference>
<dbReference type="GO" id="GO:0032259">
    <property type="term" value="P:methylation"/>
    <property type="evidence" value="ECO:0007669"/>
    <property type="project" value="UniProtKB-KW"/>
</dbReference>
<dbReference type="OrthoDB" id="213472at2"/>
<keyword evidence="4" id="KW-1185">Reference proteome</keyword>
<keyword evidence="3" id="KW-0489">Methyltransferase</keyword>
<feature type="domain" description="Methyltransferase" evidence="2">
    <location>
        <begin position="44"/>
        <end position="140"/>
    </location>
</feature>
<dbReference type="EMBL" id="LMTR01000079">
    <property type="protein sequence ID" value="KWT65462.1"/>
    <property type="molecule type" value="Genomic_DNA"/>
</dbReference>
<dbReference type="Pfam" id="PF13649">
    <property type="entry name" value="Methyltransf_25"/>
    <property type="match status" value="1"/>
</dbReference>
<gene>
    <name evidence="3" type="ORF">APY04_2814</name>
</gene>
<dbReference type="SUPFAM" id="SSF53335">
    <property type="entry name" value="S-adenosyl-L-methionine-dependent methyltransferases"/>
    <property type="match status" value="1"/>
</dbReference>
<dbReference type="PANTHER" id="PTHR43861">
    <property type="entry name" value="TRANS-ACONITATE 2-METHYLTRANSFERASE-RELATED"/>
    <property type="match status" value="1"/>
</dbReference>
<dbReference type="AlphaFoldDB" id="A0A109BC46"/>
<dbReference type="RefSeq" id="WP_068463530.1">
    <property type="nucleotide sequence ID" value="NZ_LMTR01000079.1"/>
</dbReference>
<dbReference type="CDD" id="cd02440">
    <property type="entry name" value="AdoMet_MTases"/>
    <property type="match status" value="1"/>
</dbReference>
<dbReference type="Proteomes" id="UP000059074">
    <property type="component" value="Unassembled WGS sequence"/>
</dbReference>
<dbReference type="InterPro" id="IPR041698">
    <property type="entry name" value="Methyltransf_25"/>
</dbReference>
<accession>A0A109BC46</accession>
<evidence type="ECO:0000313" key="4">
    <source>
        <dbReference type="Proteomes" id="UP000059074"/>
    </source>
</evidence>
<sequence length="227" mass="24233">MNAFPDAAAKIYDDNIVRLVPGYALALDLMGSILTAQLSGPCRILVPGCGTGSEILVIAKCLPEARFVAVEPSVGMLDLARQRVGTAGLSERVEFVCGYLDDVGEQGAFDAATVSLVLHFLPDDGTKQAFLAGVAQRLAPNAPLLLLDAPNIAFDESALRQWLLIQHGPGVPPPDAVIKRMQTLWHRAAPERIAELLARAGFAEQATFFQTLGYVGTSALRRLPSVD</sequence>
<evidence type="ECO:0000313" key="3">
    <source>
        <dbReference type="EMBL" id="KWT65462.1"/>
    </source>
</evidence>
<dbReference type="GO" id="GO:0008168">
    <property type="term" value="F:methyltransferase activity"/>
    <property type="evidence" value="ECO:0007669"/>
    <property type="project" value="UniProtKB-KW"/>
</dbReference>
<dbReference type="STRING" id="121290.APY04_2814"/>